<dbReference type="Proteomes" id="UP000317638">
    <property type="component" value="Unassembled WGS sequence"/>
</dbReference>
<evidence type="ECO:0000313" key="3">
    <source>
        <dbReference type="Proteomes" id="UP000317638"/>
    </source>
</evidence>
<dbReference type="InterPro" id="IPR019302">
    <property type="entry name" value="CAP12/PCTIR_TIR_dom"/>
</dbReference>
<feature type="domain" description="CD-NTase-associated protein 12/Pycsar effector protein TIR" evidence="1">
    <location>
        <begin position="43"/>
        <end position="152"/>
    </location>
</feature>
<dbReference type="EMBL" id="VKKG01000006">
    <property type="protein sequence ID" value="TRY16861.1"/>
    <property type="molecule type" value="Genomic_DNA"/>
</dbReference>
<reference evidence="2 3" key="1">
    <citation type="submission" date="2019-07" db="EMBL/GenBank/DDBJ databases">
        <authorList>
            <person name="Zhou L.-Y."/>
        </authorList>
    </citation>
    <scope>NUCLEOTIDE SEQUENCE [LARGE SCALE GENOMIC DNA]</scope>
    <source>
        <strain evidence="2 3">YIM 101269</strain>
    </source>
</reference>
<dbReference type="AlphaFoldDB" id="A0A553JWL2"/>
<keyword evidence="3" id="KW-1185">Reference proteome</keyword>
<sequence length="470" mass="53661">MRECVVSSAAHQTASSVMDMLGGATAAMDGWEIRMARNVTESVFVVWGGNQALARLVGNRLHEQHFSAVVGGGQPSDMFIGSQILSQIHQCTRAIILVEDTSGAELATGYNLSDNLMFEWGYITGTFPPNKVHVFLIDISARDLPSDLAGSWASEVVTDGMTPDEVADRITSTFKQDASHKVEMDKLEVMHMWTKVLRYVETYNDKPECSDIELAHYLLHSIETCYYYMAEERFEELLDLMRPVSSVLEYAVAVVKANIRLFRETGGLQRALPFDAYMELKTFFERPYDVAFQDLELDLWFQFFAVRRLALLQRTVAENPDFGEEDRRGFLRETISLTQQSLELLEEIVGQFPQQATYSSLYRGYLHRDLYLLHLALGDEDSAAEAENRMAVQHKESFYLAYKSRYPQDAILVQHLAQEYYLALAEQLEYVQTPIEKMMIRKTINGFLSKLEQDTGRQHVLLSELRSRLS</sequence>
<name>A0A553JWL2_9ACTN</name>
<dbReference type="GO" id="GO:0050135">
    <property type="term" value="F:NADP+ nucleosidase activity"/>
    <property type="evidence" value="ECO:0007669"/>
    <property type="project" value="InterPro"/>
</dbReference>
<evidence type="ECO:0000259" key="1">
    <source>
        <dbReference type="Pfam" id="PF10137"/>
    </source>
</evidence>
<comment type="caution">
    <text evidence="2">The sequence shown here is derived from an EMBL/GenBank/DDBJ whole genome shotgun (WGS) entry which is preliminary data.</text>
</comment>
<dbReference type="Pfam" id="PF10137">
    <property type="entry name" value="CAP12-PCTIR_TIR"/>
    <property type="match status" value="1"/>
</dbReference>
<organism evidence="2 3">
    <name type="scientific">Tessaracoccus rhinocerotis</name>
    <dbReference type="NCBI Taxonomy" id="1689449"/>
    <lineage>
        <taxon>Bacteria</taxon>
        <taxon>Bacillati</taxon>
        <taxon>Actinomycetota</taxon>
        <taxon>Actinomycetes</taxon>
        <taxon>Propionibacteriales</taxon>
        <taxon>Propionibacteriaceae</taxon>
        <taxon>Tessaracoccus</taxon>
    </lineage>
</organism>
<accession>A0A553JWL2</accession>
<gene>
    <name evidence="2" type="ORF">FOJ82_13390</name>
</gene>
<evidence type="ECO:0000313" key="2">
    <source>
        <dbReference type="EMBL" id="TRY16861.1"/>
    </source>
</evidence>
<protein>
    <recommendedName>
        <fullName evidence="1">CD-NTase-associated protein 12/Pycsar effector protein TIR domain-containing protein</fullName>
    </recommendedName>
</protein>
<proteinExistence type="predicted"/>
<dbReference type="OrthoDB" id="8481292at2"/>